<dbReference type="SUPFAM" id="SSF161098">
    <property type="entry name" value="MetI-like"/>
    <property type="match status" value="1"/>
</dbReference>
<evidence type="ECO:0000313" key="9">
    <source>
        <dbReference type="EMBL" id="GBF82897.1"/>
    </source>
</evidence>
<name>A0A401INU0_APHSA</name>
<feature type="transmembrane region" description="Helical" evidence="7">
    <location>
        <begin position="236"/>
        <end position="256"/>
    </location>
</feature>
<protein>
    <recommendedName>
        <fullName evidence="8">ABC transmembrane type-1 domain-containing protein</fullName>
    </recommendedName>
</protein>
<feature type="transmembrane region" description="Helical" evidence="7">
    <location>
        <begin position="102"/>
        <end position="123"/>
    </location>
</feature>
<dbReference type="Pfam" id="PF00528">
    <property type="entry name" value="BPD_transp_1"/>
    <property type="match status" value="1"/>
</dbReference>
<feature type="transmembrane region" description="Helical" evidence="7">
    <location>
        <begin position="130"/>
        <end position="148"/>
    </location>
</feature>
<dbReference type="OrthoDB" id="9805999at2"/>
<evidence type="ECO:0000256" key="2">
    <source>
        <dbReference type="ARBA" id="ARBA00022448"/>
    </source>
</evidence>
<dbReference type="GO" id="GO:0022857">
    <property type="term" value="F:transmembrane transporter activity"/>
    <property type="evidence" value="ECO:0007669"/>
    <property type="project" value="InterPro"/>
</dbReference>
<feature type="transmembrane region" description="Helical" evidence="7">
    <location>
        <begin position="78"/>
        <end position="96"/>
    </location>
</feature>
<comment type="similarity">
    <text evidence="7">Belongs to the binding-protein-dependent transport system permease family.</text>
</comment>
<dbReference type="InterPro" id="IPR035906">
    <property type="entry name" value="MetI-like_sf"/>
</dbReference>
<evidence type="ECO:0000256" key="1">
    <source>
        <dbReference type="ARBA" id="ARBA00004651"/>
    </source>
</evidence>
<dbReference type="InterPro" id="IPR000515">
    <property type="entry name" value="MetI-like"/>
</dbReference>
<comment type="caution">
    <text evidence="9">The sequence shown here is derived from an EMBL/GenBank/DDBJ whole genome shotgun (WGS) entry which is preliminary data.</text>
</comment>
<dbReference type="EMBL" id="BDQK01000017">
    <property type="protein sequence ID" value="GBF82897.1"/>
    <property type="molecule type" value="Genomic_DNA"/>
</dbReference>
<dbReference type="InterPro" id="IPR043429">
    <property type="entry name" value="ArtM/GltK/GlnP/TcyL/YhdX-like"/>
</dbReference>
<dbReference type="GO" id="GO:0006865">
    <property type="term" value="P:amino acid transport"/>
    <property type="evidence" value="ECO:0007669"/>
    <property type="project" value="TreeGrafter"/>
</dbReference>
<evidence type="ECO:0000313" key="10">
    <source>
        <dbReference type="Proteomes" id="UP000287247"/>
    </source>
</evidence>
<dbReference type="PROSITE" id="PS50928">
    <property type="entry name" value="ABC_TM1"/>
    <property type="match status" value="1"/>
</dbReference>
<proteinExistence type="inferred from homology"/>
<reference evidence="10" key="1">
    <citation type="submission" date="2017-05" db="EMBL/GenBank/DDBJ databases">
        <title>Physiological properties and genetic analysis related to exopolysaccharide production of fresh-water unicellular cyanobacterium Aphanothece sacrum, Suizenji Nori, that has been cultured as a food source in Japan.</title>
        <authorList>
            <person name="Kanesaki Y."/>
            <person name="Yoshikawa S."/>
            <person name="Ohki K."/>
        </authorList>
    </citation>
    <scope>NUCLEOTIDE SEQUENCE [LARGE SCALE GENOMIC DNA]</scope>
    <source>
        <strain evidence="10">FPU1</strain>
    </source>
</reference>
<dbReference type="PANTHER" id="PTHR30614:SF41">
    <property type="entry name" value="INNER MEMBRANE AMINO-ACID ABC TRANSPORTER PERMEASE PROTEIN YHDY"/>
    <property type="match status" value="1"/>
</dbReference>
<evidence type="ECO:0000256" key="3">
    <source>
        <dbReference type="ARBA" id="ARBA00022475"/>
    </source>
</evidence>
<dbReference type="RefSeq" id="WP_124976230.1">
    <property type="nucleotide sequence ID" value="NZ_BDQK01000017.1"/>
</dbReference>
<evidence type="ECO:0000256" key="5">
    <source>
        <dbReference type="ARBA" id="ARBA00022989"/>
    </source>
</evidence>
<keyword evidence="10" id="KW-1185">Reference proteome</keyword>
<gene>
    <name evidence="9" type="ORF">AsFPU1_4331</name>
</gene>
<keyword evidence="4 7" id="KW-0812">Transmembrane</keyword>
<dbReference type="Proteomes" id="UP000287247">
    <property type="component" value="Unassembled WGS sequence"/>
</dbReference>
<feature type="transmembrane region" description="Helical" evidence="7">
    <location>
        <begin position="368"/>
        <end position="386"/>
    </location>
</feature>
<dbReference type="CDD" id="cd06261">
    <property type="entry name" value="TM_PBP2"/>
    <property type="match status" value="1"/>
</dbReference>
<dbReference type="InterPro" id="IPR010065">
    <property type="entry name" value="AA_ABC_transptr_permease_3TM"/>
</dbReference>
<dbReference type="Gene3D" id="1.10.3720.10">
    <property type="entry name" value="MetI-like"/>
    <property type="match status" value="1"/>
</dbReference>
<feature type="transmembrane region" description="Helical" evidence="7">
    <location>
        <begin position="160"/>
        <end position="182"/>
    </location>
</feature>
<sequence length="393" mass="43725">MSVSLPPIVQISPIRWIYKNLFSTWYNSLLTVISLLFVYWISSTFLIWAFTLAQWGVIGANLRLFFVGQYPVELLWRTWTTLAIIMGLGGLSWGLLIRSQPLFNLINLTILGILAALSIFVAIPVGILATLKLLGMLILLVFIAFFAQKLGEKIPTLVTWLSLIWLSSFFIILWLLEGGLFLRTVRLDEFSGLMLTLLVSVVSIVLSFPFGVLLALGRQSSLPVIRWLSIAYIELIRALPLIGILFMAQVMLPLILPEGVRLERVVRAMAGVTLFSAAYLAENVRGGLQSVPKGQIEAAKALGLNSVFVLTFIVLPQALKAVIPSIVGHFISLFKDTSLLAIVGLVDLLGISQSILGNPKFIGRYAEVYLFIAIIYWVFCYSMSWVSRQLEKT</sequence>
<feature type="transmembrane region" description="Helical" evidence="7">
    <location>
        <begin position="194"/>
        <end position="216"/>
    </location>
</feature>
<evidence type="ECO:0000256" key="7">
    <source>
        <dbReference type="RuleBase" id="RU363032"/>
    </source>
</evidence>
<feature type="transmembrane region" description="Helical" evidence="7">
    <location>
        <begin position="21"/>
        <end position="41"/>
    </location>
</feature>
<evidence type="ECO:0000259" key="8">
    <source>
        <dbReference type="PROSITE" id="PS50928"/>
    </source>
</evidence>
<evidence type="ECO:0000256" key="6">
    <source>
        <dbReference type="ARBA" id="ARBA00023136"/>
    </source>
</evidence>
<organism evidence="9 10">
    <name type="scientific">Aphanothece sacrum FPU1</name>
    <dbReference type="NCBI Taxonomy" id="1920663"/>
    <lineage>
        <taxon>Bacteria</taxon>
        <taxon>Bacillati</taxon>
        <taxon>Cyanobacteriota</taxon>
        <taxon>Cyanophyceae</taxon>
        <taxon>Oscillatoriophycideae</taxon>
        <taxon>Chroococcales</taxon>
        <taxon>Aphanothecaceae</taxon>
        <taxon>Aphanothece</taxon>
    </lineage>
</organism>
<keyword evidence="5 7" id="KW-1133">Transmembrane helix</keyword>
<comment type="subcellular location">
    <subcellularLocation>
        <location evidence="1 7">Cell membrane</location>
        <topology evidence="1 7">Multi-pass membrane protein</topology>
    </subcellularLocation>
</comment>
<dbReference type="NCBIfam" id="TIGR01726">
    <property type="entry name" value="HEQRo_perm_3TM"/>
    <property type="match status" value="1"/>
</dbReference>
<feature type="transmembrane region" description="Helical" evidence="7">
    <location>
        <begin position="339"/>
        <end position="356"/>
    </location>
</feature>
<dbReference type="PANTHER" id="PTHR30614">
    <property type="entry name" value="MEMBRANE COMPONENT OF AMINO ACID ABC TRANSPORTER"/>
    <property type="match status" value="1"/>
</dbReference>
<accession>A0A401INU0</accession>
<keyword evidence="6 7" id="KW-0472">Membrane</keyword>
<evidence type="ECO:0000256" key="4">
    <source>
        <dbReference type="ARBA" id="ARBA00022692"/>
    </source>
</evidence>
<dbReference type="GO" id="GO:0043190">
    <property type="term" value="C:ATP-binding cassette (ABC) transporter complex"/>
    <property type="evidence" value="ECO:0007669"/>
    <property type="project" value="InterPro"/>
</dbReference>
<feature type="domain" description="ABC transmembrane type-1" evidence="8">
    <location>
        <begin position="193"/>
        <end position="387"/>
    </location>
</feature>
<keyword evidence="3" id="KW-1003">Cell membrane</keyword>
<dbReference type="AlphaFoldDB" id="A0A401INU0"/>
<keyword evidence="2 7" id="KW-0813">Transport</keyword>